<dbReference type="InterPro" id="IPR046002">
    <property type="entry name" value="DUF5958"/>
</dbReference>
<dbReference type="Pfam" id="PF19383">
    <property type="entry name" value="DUF5958"/>
    <property type="match status" value="1"/>
</dbReference>
<protein>
    <submittedName>
        <fullName evidence="1">Uncharacterized protein</fullName>
    </submittedName>
</protein>
<evidence type="ECO:0000313" key="4">
    <source>
        <dbReference type="Proteomes" id="UP000183670"/>
    </source>
</evidence>
<reference evidence="3 4" key="1">
    <citation type="submission" date="2016-10" db="EMBL/GenBank/DDBJ databases">
        <authorList>
            <person name="de Groot N.N."/>
        </authorList>
    </citation>
    <scope>NUCLEOTIDE SEQUENCE [LARGE SCALE GENOMIC DNA]</scope>
    <source>
        <strain evidence="1 4">NLAE-zl-C500</strain>
        <strain evidence="2 3">NLAE-zl-C57</strain>
    </source>
</reference>
<dbReference type="Proteomes" id="UP000183670">
    <property type="component" value="Unassembled WGS sequence"/>
</dbReference>
<evidence type="ECO:0000313" key="1">
    <source>
        <dbReference type="EMBL" id="SDB77841.1"/>
    </source>
</evidence>
<dbReference type="EMBL" id="FMYE01000029">
    <property type="protein sequence ID" value="SDB77841.1"/>
    <property type="molecule type" value="Genomic_DNA"/>
</dbReference>
<dbReference type="AlphaFoldDB" id="A0A1G6G7A2"/>
<organism evidence="1 4">
    <name type="scientific">Bacteroides ovatus</name>
    <dbReference type="NCBI Taxonomy" id="28116"/>
    <lineage>
        <taxon>Bacteria</taxon>
        <taxon>Pseudomonadati</taxon>
        <taxon>Bacteroidota</taxon>
        <taxon>Bacteroidia</taxon>
        <taxon>Bacteroidales</taxon>
        <taxon>Bacteroidaceae</taxon>
        <taxon>Bacteroides</taxon>
    </lineage>
</organism>
<evidence type="ECO:0000313" key="2">
    <source>
        <dbReference type="EMBL" id="SDI74959.1"/>
    </source>
</evidence>
<proteinExistence type="predicted"/>
<accession>A0A1G6G7A2</accession>
<evidence type="ECO:0000313" key="3">
    <source>
        <dbReference type="Proteomes" id="UP000181870"/>
    </source>
</evidence>
<dbReference type="Proteomes" id="UP000181870">
    <property type="component" value="Unassembled WGS sequence"/>
</dbReference>
<name>A0A1G6G7A2_BACOV</name>
<sequence>MSLDQDILINQYGQSLVLIEVLVDDYKMLTPCDKRRYLHHLVTLIIQSKPEELDIPQAIENSCLKKTLTPCVLLKRGGVKYHNLKKIVELPDYELEKVLILLLNLFKIGYNRRFQKEKNNPDKWWYWDLSDQRTVDSITDKDIIKS</sequence>
<dbReference type="RefSeq" id="WP_074558770.1">
    <property type="nucleotide sequence ID" value="NZ_FMYE01000029.1"/>
</dbReference>
<dbReference type="EMBL" id="FNDO01000072">
    <property type="protein sequence ID" value="SDI74959.1"/>
    <property type="molecule type" value="Genomic_DNA"/>
</dbReference>
<gene>
    <name evidence="1" type="ORF">SAMN05192581_10293</name>
    <name evidence="2" type="ORF">SAMN05192582_10722</name>
</gene>